<dbReference type="EMBL" id="BAABIA010000012">
    <property type="protein sequence ID" value="GAA5148995.1"/>
    <property type="molecule type" value="Genomic_DNA"/>
</dbReference>
<dbReference type="InterPro" id="IPR005171">
    <property type="entry name" value="Cyt_c_oxidase_su4_prok"/>
</dbReference>
<proteinExistence type="predicted"/>
<evidence type="ECO:0000256" key="4">
    <source>
        <dbReference type="ARBA" id="ARBA00022989"/>
    </source>
</evidence>
<keyword evidence="2" id="KW-1003">Cell membrane</keyword>
<feature type="transmembrane region" description="Helical" evidence="6">
    <location>
        <begin position="30"/>
        <end position="48"/>
    </location>
</feature>
<evidence type="ECO:0000256" key="2">
    <source>
        <dbReference type="ARBA" id="ARBA00022475"/>
    </source>
</evidence>
<dbReference type="Pfam" id="PF03626">
    <property type="entry name" value="COX4_pro"/>
    <property type="match status" value="1"/>
</dbReference>
<evidence type="ECO:0000256" key="5">
    <source>
        <dbReference type="ARBA" id="ARBA00023136"/>
    </source>
</evidence>
<reference evidence="8" key="1">
    <citation type="journal article" date="2019" name="Int. J. Syst. Evol. Microbiol.">
        <title>The Global Catalogue of Microorganisms (GCM) 10K type strain sequencing project: providing services to taxonomists for standard genome sequencing and annotation.</title>
        <authorList>
            <consortium name="The Broad Institute Genomics Platform"/>
            <consortium name="The Broad Institute Genome Sequencing Center for Infectious Disease"/>
            <person name="Wu L."/>
            <person name="Ma J."/>
        </authorList>
    </citation>
    <scope>NUCLEOTIDE SEQUENCE [LARGE SCALE GENOMIC DNA]</scope>
    <source>
        <strain evidence="8">JCM 18053</strain>
    </source>
</reference>
<keyword evidence="4 6" id="KW-1133">Transmembrane helix</keyword>
<evidence type="ECO:0000256" key="1">
    <source>
        <dbReference type="ARBA" id="ARBA00004651"/>
    </source>
</evidence>
<feature type="transmembrane region" description="Helical" evidence="6">
    <location>
        <begin position="6"/>
        <end position="23"/>
    </location>
</feature>
<accession>A0ABP9PMG1</accession>
<dbReference type="RefSeq" id="WP_345738773.1">
    <property type="nucleotide sequence ID" value="NZ_BAABIA010000012.1"/>
</dbReference>
<organism evidence="7 8">
    <name type="scientific">Prosthecobacter algae</name>
    <dbReference type="NCBI Taxonomy" id="1144682"/>
    <lineage>
        <taxon>Bacteria</taxon>
        <taxon>Pseudomonadati</taxon>
        <taxon>Verrucomicrobiota</taxon>
        <taxon>Verrucomicrobiia</taxon>
        <taxon>Verrucomicrobiales</taxon>
        <taxon>Verrucomicrobiaceae</taxon>
        <taxon>Prosthecobacter</taxon>
    </lineage>
</organism>
<comment type="subcellular location">
    <subcellularLocation>
        <location evidence="1">Cell membrane</location>
        <topology evidence="1">Multi-pass membrane protein</topology>
    </subcellularLocation>
</comment>
<name>A0ABP9PMG1_9BACT</name>
<gene>
    <name evidence="7" type="ORF">GCM10023213_46070</name>
</gene>
<feature type="transmembrane region" description="Helical" evidence="6">
    <location>
        <begin position="54"/>
        <end position="75"/>
    </location>
</feature>
<evidence type="ECO:0000313" key="7">
    <source>
        <dbReference type="EMBL" id="GAA5148995.1"/>
    </source>
</evidence>
<evidence type="ECO:0008006" key="9">
    <source>
        <dbReference type="Google" id="ProtNLM"/>
    </source>
</evidence>
<comment type="caution">
    <text evidence="7">The sequence shown here is derived from an EMBL/GenBank/DDBJ whole genome shotgun (WGS) entry which is preliminary data.</text>
</comment>
<evidence type="ECO:0000256" key="6">
    <source>
        <dbReference type="SAM" id="Phobius"/>
    </source>
</evidence>
<keyword evidence="3 6" id="KW-0812">Transmembrane</keyword>
<evidence type="ECO:0000313" key="8">
    <source>
        <dbReference type="Proteomes" id="UP001499852"/>
    </source>
</evidence>
<protein>
    <recommendedName>
        <fullName evidence="9">Cytochrome c oxidase subunit IV</fullName>
    </recommendedName>
</protein>
<keyword evidence="5 6" id="KW-0472">Membrane</keyword>
<keyword evidence="8" id="KW-1185">Reference proteome</keyword>
<dbReference type="Proteomes" id="UP001499852">
    <property type="component" value="Unassembled WGS sequence"/>
</dbReference>
<evidence type="ECO:0000256" key="3">
    <source>
        <dbReference type="ARBA" id="ARBA00022692"/>
    </source>
</evidence>
<sequence>MTRANTIIWAALMLLTGLSFVLGERVTASRLILLVAGVKFALVAWQFMDLRHAALRWSAGLAGLLALILGLAVFLA</sequence>